<dbReference type="SUPFAM" id="SSF74853">
    <property type="entry name" value="Lamin A/C globular tail domain"/>
    <property type="match status" value="1"/>
</dbReference>
<evidence type="ECO:0000313" key="3">
    <source>
        <dbReference type="EMBL" id="QIQ01004.1"/>
    </source>
</evidence>
<evidence type="ECO:0000256" key="1">
    <source>
        <dbReference type="SAM" id="SignalP"/>
    </source>
</evidence>
<feature type="chain" id="PRO_5026337996" evidence="1">
    <location>
        <begin position="31"/>
        <end position="152"/>
    </location>
</feature>
<dbReference type="RefSeq" id="WP_167022171.1">
    <property type="nucleotide sequence ID" value="NZ_CP050177.1"/>
</dbReference>
<dbReference type="KEGG" id="slia:HA039_00660"/>
<dbReference type="Proteomes" id="UP000501179">
    <property type="component" value="Chromosome"/>
</dbReference>
<keyword evidence="4" id="KW-1185">Reference proteome</keyword>
<dbReference type="EMBL" id="CP050177">
    <property type="protein sequence ID" value="QIQ01004.1"/>
    <property type="molecule type" value="Genomic_DNA"/>
</dbReference>
<feature type="domain" description="LTD" evidence="2">
    <location>
        <begin position="24"/>
        <end position="146"/>
    </location>
</feature>
<protein>
    <submittedName>
        <fullName evidence="3">Lamin tail domain-containing protein</fullName>
    </submittedName>
</protein>
<evidence type="ECO:0000259" key="2">
    <source>
        <dbReference type="PROSITE" id="PS51841"/>
    </source>
</evidence>
<accession>A0A6G9GS32</accession>
<sequence length="152" mass="16040">MPRTRIATTAVATAAAAAAALLLSPGQAQAAGSVHLTKIWYNSPGSDLRSNASLNGEWVQIKNTTTKSVSLKGWTLTDASKHAYTFGTFTLKAGKTVTVKTGKGTNTAATVFQQRGAYVWNNDKDTATLRRANKAVQDTCAYNAPRSSSKAC</sequence>
<dbReference type="Pfam" id="PF00932">
    <property type="entry name" value="LTD"/>
    <property type="match status" value="1"/>
</dbReference>
<evidence type="ECO:0000313" key="4">
    <source>
        <dbReference type="Proteomes" id="UP000501179"/>
    </source>
</evidence>
<organism evidence="3 4">
    <name type="scientific">Streptomyces liangshanensis</name>
    <dbReference type="NCBI Taxonomy" id="2717324"/>
    <lineage>
        <taxon>Bacteria</taxon>
        <taxon>Bacillati</taxon>
        <taxon>Actinomycetota</taxon>
        <taxon>Actinomycetes</taxon>
        <taxon>Kitasatosporales</taxon>
        <taxon>Streptomycetaceae</taxon>
        <taxon>Streptomyces</taxon>
    </lineage>
</organism>
<keyword evidence="1" id="KW-0732">Signal</keyword>
<dbReference type="PROSITE" id="PS51841">
    <property type="entry name" value="LTD"/>
    <property type="match status" value="1"/>
</dbReference>
<gene>
    <name evidence="3" type="ORF">HA039_00660</name>
</gene>
<name>A0A6G9GS32_9ACTN</name>
<reference evidence="3 4" key="1">
    <citation type="submission" date="2020-03" db="EMBL/GenBank/DDBJ databases">
        <title>A novel species.</title>
        <authorList>
            <person name="Gao J."/>
        </authorList>
    </citation>
    <scope>NUCLEOTIDE SEQUENCE [LARGE SCALE GENOMIC DNA]</scope>
    <source>
        <strain evidence="3 4">QMT-12</strain>
    </source>
</reference>
<dbReference type="Gene3D" id="2.60.40.1260">
    <property type="entry name" value="Lamin Tail domain"/>
    <property type="match status" value="1"/>
</dbReference>
<proteinExistence type="predicted"/>
<dbReference type="InterPro" id="IPR036415">
    <property type="entry name" value="Lamin_tail_dom_sf"/>
</dbReference>
<feature type="signal peptide" evidence="1">
    <location>
        <begin position="1"/>
        <end position="30"/>
    </location>
</feature>
<dbReference type="AlphaFoldDB" id="A0A6G9GS32"/>
<dbReference type="InterPro" id="IPR001322">
    <property type="entry name" value="Lamin_tail_dom"/>
</dbReference>